<gene>
    <name evidence="2" type="ORF">SAMN05216193_11884</name>
</gene>
<evidence type="ECO:0000256" key="1">
    <source>
        <dbReference type="SAM" id="SignalP"/>
    </source>
</evidence>
<evidence type="ECO:0000313" key="3">
    <source>
        <dbReference type="Proteomes" id="UP000242957"/>
    </source>
</evidence>
<protein>
    <recommendedName>
        <fullName evidence="4">Lipoprotein</fullName>
    </recommendedName>
</protein>
<sequence length="126" mass="13401">MKYRKLALVGVAVLLSACGKEADVCAGSDVKDQLVKVFTDGPLAGHVSALKQSELRDVAIIEKDPDSGVLACVGTLSVPVGDKRVEGILQYRIAPVAESDYDYLLLDANAERASALAGRIQQAFRK</sequence>
<dbReference type="Proteomes" id="UP000242957">
    <property type="component" value="Unassembled WGS sequence"/>
</dbReference>
<keyword evidence="3" id="KW-1185">Reference proteome</keyword>
<dbReference type="PROSITE" id="PS51257">
    <property type="entry name" value="PROKAR_LIPOPROTEIN"/>
    <property type="match status" value="1"/>
</dbReference>
<name>A0A1H0NLW3_9PSED</name>
<dbReference type="AlphaFoldDB" id="A0A1H0NLW3"/>
<proteinExistence type="predicted"/>
<evidence type="ECO:0000313" key="2">
    <source>
        <dbReference type="EMBL" id="SDO93586.1"/>
    </source>
</evidence>
<evidence type="ECO:0008006" key="4">
    <source>
        <dbReference type="Google" id="ProtNLM"/>
    </source>
</evidence>
<reference evidence="3" key="1">
    <citation type="submission" date="2016-10" db="EMBL/GenBank/DDBJ databases">
        <authorList>
            <person name="Varghese N."/>
            <person name="Submissions S."/>
        </authorList>
    </citation>
    <scope>NUCLEOTIDE SEQUENCE [LARGE SCALE GENOMIC DNA]</scope>
    <source>
        <strain evidence="3">JCM 21621</strain>
    </source>
</reference>
<feature type="chain" id="PRO_5017243203" description="Lipoprotein" evidence="1">
    <location>
        <begin position="23"/>
        <end position="126"/>
    </location>
</feature>
<keyword evidence="1" id="KW-0732">Signal</keyword>
<dbReference type="OrthoDB" id="6890401at2"/>
<feature type="signal peptide" evidence="1">
    <location>
        <begin position="1"/>
        <end position="22"/>
    </location>
</feature>
<accession>A0A1H0NLW3</accession>
<dbReference type="EMBL" id="FNIJ01000018">
    <property type="protein sequence ID" value="SDO93586.1"/>
    <property type="molecule type" value="Genomic_DNA"/>
</dbReference>
<organism evidence="2 3">
    <name type="scientific">Pseudomonas jinjuensis</name>
    <dbReference type="NCBI Taxonomy" id="198616"/>
    <lineage>
        <taxon>Bacteria</taxon>
        <taxon>Pseudomonadati</taxon>
        <taxon>Pseudomonadota</taxon>
        <taxon>Gammaproteobacteria</taxon>
        <taxon>Pseudomonadales</taxon>
        <taxon>Pseudomonadaceae</taxon>
        <taxon>Pseudomonas</taxon>
    </lineage>
</organism>